<organism evidence="1 2">
    <name type="scientific">Azospirillum palustre</name>
    <dbReference type="NCBI Taxonomy" id="2044885"/>
    <lineage>
        <taxon>Bacteria</taxon>
        <taxon>Pseudomonadati</taxon>
        <taxon>Pseudomonadota</taxon>
        <taxon>Alphaproteobacteria</taxon>
        <taxon>Rhodospirillales</taxon>
        <taxon>Azospirillaceae</taxon>
        <taxon>Azospirillum</taxon>
    </lineage>
</organism>
<keyword evidence="1" id="KW-0966">Cell projection</keyword>
<evidence type="ECO:0000313" key="1">
    <source>
        <dbReference type="EMBL" id="PGH58677.1"/>
    </source>
</evidence>
<accession>A0A2B8BN69</accession>
<keyword evidence="1" id="KW-0282">Flagellum</keyword>
<reference evidence="2" key="1">
    <citation type="submission" date="2017-10" db="EMBL/GenBank/DDBJ databases">
        <authorList>
            <person name="Kravchenko I.K."/>
            <person name="Grouzdev D.S."/>
        </authorList>
    </citation>
    <scope>NUCLEOTIDE SEQUENCE [LARGE SCALE GENOMIC DNA]</scope>
    <source>
        <strain evidence="2">B2</strain>
    </source>
</reference>
<evidence type="ECO:0000313" key="2">
    <source>
        <dbReference type="Proteomes" id="UP000225379"/>
    </source>
</evidence>
<dbReference type="Proteomes" id="UP000225379">
    <property type="component" value="Unassembled WGS sequence"/>
</dbReference>
<dbReference type="AlphaFoldDB" id="A0A2B8BN69"/>
<keyword evidence="1" id="KW-0969">Cilium</keyword>
<dbReference type="OrthoDB" id="7304298at2"/>
<comment type="caution">
    <text evidence="1">The sequence shown here is derived from an EMBL/GenBank/DDBJ whole genome shotgun (WGS) entry which is preliminary data.</text>
</comment>
<protein>
    <submittedName>
        <fullName evidence="1">Flagellar assembly protein FliH</fullName>
    </submittedName>
</protein>
<keyword evidence="2" id="KW-1185">Reference proteome</keyword>
<name>A0A2B8BN69_9PROT</name>
<gene>
    <name evidence="1" type="ORF">CRT60_05960</name>
</gene>
<proteinExistence type="predicted"/>
<dbReference type="EMBL" id="PDKW01000038">
    <property type="protein sequence ID" value="PGH58677.1"/>
    <property type="molecule type" value="Genomic_DNA"/>
</dbReference>
<sequence>MMAAYPRYRFDHSFGAPAAVAEPDEAQAVDPLDLPSLSERDHRAALDETRRTALAEGLAQGRRDGELSAARRIEAELSATLDQLAHRMAALDADHAAVMQRLESQGAFILLALVRRMAPRLLDEVARAEVERLAVDALRAAGQAPVLTLRLHPSLCRPLEERLAGQGVFQGRLDIQGDPALAVGALEANWGAGSVSRDPAVFEAAVADLTDRAVAALAPALSSDMPQPT</sequence>